<evidence type="ECO:0000256" key="3">
    <source>
        <dbReference type="ARBA" id="ARBA00022525"/>
    </source>
</evidence>
<evidence type="ECO:0000256" key="6">
    <source>
        <dbReference type="ARBA" id="ARBA00022894"/>
    </source>
</evidence>
<evidence type="ECO:0000256" key="1">
    <source>
        <dbReference type="ARBA" id="ARBA00004613"/>
    </source>
</evidence>
<comment type="subcellular location">
    <subcellularLocation>
        <location evidence="1">Secreted</location>
    </subcellularLocation>
</comment>
<accession>I6LI59</accession>
<dbReference type="GO" id="GO:0045202">
    <property type="term" value="C:synapse"/>
    <property type="evidence" value="ECO:0007669"/>
    <property type="project" value="GOC"/>
</dbReference>
<dbReference type="Pfam" id="PF06324">
    <property type="entry name" value="Pigment_DH"/>
    <property type="match status" value="1"/>
</dbReference>
<keyword evidence="6" id="KW-0529">Neurotransmitter</keyword>
<feature type="chain" id="PRO_5003705152" evidence="7">
    <location>
        <begin position="23"/>
        <end position="79"/>
    </location>
</feature>
<dbReference type="InterPro" id="IPR009396">
    <property type="entry name" value="Pigment_DH"/>
</dbReference>
<evidence type="ECO:0000256" key="5">
    <source>
        <dbReference type="ARBA" id="ARBA00022815"/>
    </source>
</evidence>
<dbReference type="EMBL" id="EU009118">
    <property type="protein sequence ID" value="ABV68727.1"/>
    <property type="molecule type" value="mRNA"/>
</dbReference>
<name>I6LI59_CANPR</name>
<protein>
    <submittedName>
        <fullName evidence="8">Prepro-beta-pigment dispersing hormone IIb</fullName>
    </submittedName>
</protein>
<dbReference type="GO" id="GO:0005576">
    <property type="term" value="C:extracellular region"/>
    <property type="evidence" value="ECO:0007669"/>
    <property type="project" value="UniProtKB-SubCell"/>
</dbReference>
<evidence type="ECO:0000256" key="4">
    <source>
        <dbReference type="ARBA" id="ARBA00022702"/>
    </source>
</evidence>
<keyword evidence="4" id="KW-0372">Hormone</keyword>
<keyword evidence="5" id="KW-0027">Amidation</keyword>
<reference evidence="8" key="1">
    <citation type="submission" date="2007-06" db="EMBL/GenBank/DDBJ databases">
        <authorList>
            <person name="Hsu Y.-W.A."/>
            <person name="Christie A.E."/>
            <person name="de la Iglesia H.O."/>
        </authorList>
    </citation>
    <scope>NUCLEOTIDE SEQUENCE</scope>
    <source>
        <tissue evidence="8">Eyestalk</tissue>
    </source>
</reference>
<proteinExistence type="evidence at transcript level"/>
<sequence length="79" mass="8392">MRTGMVMTVVVVVVLAAVLTQGQEVNVSEREAVATLAAHIQKVVCTPLEGAGGLPHKRNSELINSLLGLSRLMNEAGRR</sequence>
<feature type="signal peptide" evidence="7">
    <location>
        <begin position="1"/>
        <end position="22"/>
    </location>
</feature>
<organism evidence="8">
    <name type="scientific">Cancer productus</name>
    <name type="common">Red rock crab</name>
    <name type="synonym">Platycarcinus productus</name>
    <dbReference type="NCBI Taxonomy" id="88209"/>
    <lineage>
        <taxon>Eukaryota</taxon>
        <taxon>Metazoa</taxon>
        <taxon>Ecdysozoa</taxon>
        <taxon>Arthropoda</taxon>
        <taxon>Crustacea</taxon>
        <taxon>Multicrustacea</taxon>
        <taxon>Malacostraca</taxon>
        <taxon>Eumalacostraca</taxon>
        <taxon>Eucarida</taxon>
        <taxon>Decapoda</taxon>
        <taxon>Pleocyemata</taxon>
        <taxon>Brachyura</taxon>
        <taxon>Eubrachyura</taxon>
        <taxon>Cancroidea</taxon>
        <taxon>Cancridae</taxon>
        <taxon>Cancer</taxon>
    </lineage>
</organism>
<dbReference type="GO" id="GO:0005179">
    <property type="term" value="F:hormone activity"/>
    <property type="evidence" value="ECO:0007669"/>
    <property type="project" value="UniProtKB-KW"/>
</dbReference>
<comment type="similarity">
    <text evidence="2">Belongs to the arthropod PDH family.</text>
</comment>
<keyword evidence="3" id="KW-0964">Secreted</keyword>
<evidence type="ECO:0000256" key="2">
    <source>
        <dbReference type="ARBA" id="ARBA00010172"/>
    </source>
</evidence>
<dbReference type="GO" id="GO:0007268">
    <property type="term" value="P:chemical synaptic transmission"/>
    <property type="evidence" value="ECO:0007669"/>
    <property type="project" value="UniProtKB-KW"/>
</dbReference>
<dbReference type="GO" id="GO:0009416">
    <property type="term" value="P:response to light stimulus"/>
    <property type="evidence" value="ECO:0007669"/>
    <property type="project" value="InterPro"/>
</dbReference>
<dbReference type="AlphaFoldDB" id="I6LI59"/>
<reference evidence="8" key="2">
    <citation type="journal article" date="2008" name="J. Comp. Neurol.">
        <title>Cloning and differential expression of two beta-pigment-dispersing hormone (beta-PDH) isoforms in the crab Cancer productus: evidence for authentic beta-PDH as a local neurotransmitter and beta-PDH II as a humoral factor.</title>
        <authorList>
            <person name="Hsu Y.W."/>
            <person name="Stemmler E.A."/>
            <person name="Messinger D.I."/>
            <person name="Dickinson P.S."/>
            <person name="Christie A.E."/>
            <person name="de la Iglesia H.O."/>
        </authorList>
    </citation>
    <scope>NUCLEOTIDE SEQUENCE</scope>
    <source>
        <tissue evidence="8">Eyestalk</tissue>
    </source>
</reference>
<keyword evidence="7" id="KW-0732">Signal</keyword>
<evidence type="ECO:0000313" key="8">
    <source>
        <dbReference type="EMBL" id="ABV68727.1"/>
    </source>
</evidence>
<evidence type="ECO:0000256" key="7">
    <source>
        <dbReference type="SAM" id="SignalP"/>
    </source>
</evidence>